<reference evidence="1" key="1">
    <citation type="submission" date="2015-05" db="EMBL/GenBank/DDBJ databases">
        <title>Permanent draft genome of Rhodopirellula islandicus K833.</title>
        <authorList>
            <person name="Kizina J."/>
            <person name="Richter M."/>
            <person name="Glockner F.O."/>
            <person name="Harder J."/>
        </authorList>
    </citation>
    <scope>NUCLEOTIDE SEQUENCE [LARGE SCALE GENOMIC DNA]</scope>
    <source>
        <strain evidence="1">K833</strain>
    </source>
</reference>
<protein>
    <submittedName>
        <fullName evidence="1">Uncharacterized protein</fullName>
    </submittedName>
</protein>
<keyword evidence="2" id="KW-1185">Reference proteome</keyword>
<proteinExistence type="predicted"/>
<evidence type="ECO:0000313" key="1">
    <source>
        <dbReference type="EMBL" id="KLU05521.1"/>
    </source>
</evidence>
<name>A0A0J1BG69_RHOIS</name>
<dbReference type="PATRIC" id="fig|595434.4.peg.2061"/>
<dbReference type="Proteomes" id="UP000036367">
    <property type="component" value="Unassembled WGS sequence"/>
</dbReference>
<dbReference type="STRING" id="595434.RISK_002153"/>
<comment type="caution">
    <text evidence="1">The sequence shown here is derived from an EMBL/GenBank/DDBJ whole genome shotgun (WGS) entry which is preliminary data.</text>
</comment>
<dbReference type="AlphaFoldDB" id="A0A0J1BG69"/>
<accession>A0A0J1BG69</accession>
<evidence type="ECO:0000313" key="2">
    <source>
        <dbReference type="Proteomes" id="UP000036367"/>
    </source>
</evidence>
<sequence>MGCFSGHASGGSKPPFLGCLEPCHSRRCRLDSDGFQVSLCLVVHLGDLKLGTRDWWFVNWDISRLQSTFCLLFIPNFHF</sequence>
<gene>
    <name evidence="1" type="ORF">RISK_002153</name>
</gene>
<organism evidence="1 2">
    <name type="scientific">Rhodopirellula islandica</name>
    <dbReference type="NCBI Taxonomy" id="595434"/>
    <lineage>
        <taxon>Bacteria</taxon>
        <taxon>Pseudomonadati</taxon>
        <taxon>Planctomycetota</taxon>
        <taxon>Planctomycetia</taxon>
        <taxon>Pirellulales</taxon>
        <taxon>Pirellulaceae</taxon>
        <taxon>Rhodopirellula</taxon>
    </lineage>
</organism>
<dbReference type="EMBL" id="LECT01000017">
    <property type="protein sequence ID" value="KLU05521.1"/>
    <property type="molecule type" value="Genomic_DNA"/>
</dbReference>